<keyword evidence="2" id="KW-1185">Reference proteome</keyword>
<dbReference type="InterPro" id="IPR010255">
    <property type="entry name" value="Haem_peroxidase_sf"/>
</dbReference>
<evidence type="ECO:0000313" key="2">
    <source>
        <dbReference type="Proteomes" id="UP001054252"/>
    </source>
</evidence>
<proteinExistence type="predicted"/>
<dbReference type="SUPFAM" id="SSF48113">
    <property type="entry name" value="Heme-dependent peroxidases"/>
    <property type="match status" value="1"/>
</dbReference>
<accession>A0AAV5L7K7</accession>
<dbReference type="AlphaFoldDB" id="A0AAV5L7K7"/>
<sequence length="166" mass="18328">MANFTLANTTVPSPFDNLTALRSKFVAVGLNNNTDLVALSVLIHLGVLIASHSWKDYQIVKPPGTRHTQQHYRYCATVMGPSWQILIPPYPTRLTATTSPTFSSKCACSRVIRRSSQQGRIPKTLLTGWLNRLLSLKLFVKYTIRMGNLSSVPGAQARGEIEMQGG</sequence>
<dbReference type="GO" id="GO:0006979">
    <property type="term" value="P:response to oxidative stress"/>
    <property type="evidence" value="ECO:0007669"/>
    <property type="project" value="InterPro"/>
</dbReference>
<dbReference type="GO" id="GO:0020037">
    <property type="term" value="F:heme binding"/>
    <property type="evidence" value="ECO:0007669"/>
    <property type="project" value="InterPro"/>
</dbReference>
<reference evidence="1 2" key="1">
    <citation type="journal article" date="2021" name="Commun. Biol.">
        <title>The genome of Shorea leprosula (Dipterocarpaceae) highlights the ecological relevance of drought in aseasonal tropical rainforests.</title>
        <authorList>
            <person name="Ng K.K.S."/>
            <person name="Kobayashi M.J."/>
            <person name="Fawcett J.A."/>
            <person name="Hatakeyama M."/>
            <person name="Paape T."/>
            <person name="Ng C.H."/>
            <person name="Ang C.C."/>
            <person name="Tnah L.H."/>
            <person name="Lee C.T."/>
            <person name="Nishiyama T."/>
            <person name="Sese J."/>
            <person name="O'Brien M.J."/>
            <person name="Copetti D."/>
            <person name="Mohd Noor M.I."/>
            <person name="Ong R.C."/>
            <person name="Putra M."/>
            <person name="Sireger I.Z."/>
            <person name="Indrioko S."/>
            <person name="Kosugi Y."/>
            <person name="Izuno A."/>
            <person name="Isagi Y."/>
            <person name="Lee S.L."/>
            <person name="Shimizu K.K."/>
        </authorList>
    </citation>
    <scope>NUCLEOTIDE SEQUENCE [LARGE SCALE GENOMIC DNA]</scope>
    <source>
        <strain evidence="1">214</strain>
    </source>
</reference>
<gene>
    <name evidence="1" type="ORF">SLEP1_g41746</name>
</gene>
<dbReference type="EMBL" id="BPVZ01000099">
    <property type="protein sequence ID" value="GKV33214.1"/>
    <property type="molecule type" value="Genomic_DNA"/>
</dbReference>
<dbReference type="Proteomes" id="UP001054252">
    <property type="component" value="Unassembled WGS sequence"/>
</dbReference>
<dbReference type="GO" id="GO:0004601">
    <property type="term" value="F:peroxidase activity"/>
    <property type="evidence" value="ECO:0007669"/>
    <property type="project" value="InterPro"/>
</dbReference>
<protein>
    <submittedName>
        <fullName evidence="1">Uncharacterized protein</fullName>
    </submittedName>
</protein>
<organism evidence="1 2">
    <name type="scientific">Rubroshorea leprosula</name>
    <dbReference type="NCBI Taxonomy" id="152421"/>
    <lineage>
        <taxon>Eukaryota</taxon>
        <taxon>Viridiplantae</taxon>
        <taxon>Streptophyta</taxon>
        <taxon>Embryophyta</taxon>
        <taxon>Tracheophyta</taxon>
        <taxon>Spermatophyta</taxon>
        <taxon>Magnoliopsida</taxon>
        <taxon>eudicotyledons</taxon>
        <taxon>Gunneridae</taxon>
        <taxon>Pentapetalae</taxon>
        <taxon>rosids</taxon>
        <taxon>malvids</taxon>
        <taxon>Malvales</taxon>
        <taxon>Dipterocarpaceae</taxon>
        <taxon>Rubroshorea</taxon>
    </lineage>
</organism>
<name>A0AAV5L7K7_9ROSI</name>
<comment type="caution">
    <text evidence="1">The sequence shown here is derived from an EMBL/GenBank/DDBJ whole genome shotgun (WGS) entry which is preliminary data.</text>
</comment>
<evidence type="ECO:0000313" key="1">
    <source>
        <dbReference type="EMBL" id="GKV33214.1"/>
    </source>
</evidence>